<evidence type="ECO:0000256" key="1">
    <source>
        <dbReference type="ARBA" id="ARBA00004651"/>
    </source>
</evidence>
<dbReference type="PANTHER" id="PTHR30406:SF8">
    <property type="entry name" value="SULFATE TRANSPORT SYSTEM PERMEASE PROTEIN CYST"/>
    <property type="match status" value="1"/>
</dbReference>
<dbReference type="SUPFAM" id="SSF161098">
    <property type="entry name" value="MetI-like"/>
    <property type="match status" value="1"/>
</dbReference>
<feature type="transmembrane region" description="Helical" evidence="9">
    <location>
        <begin position="50"/>
        <end position="73"/>
    </location>
</feature>
<dbReference type="PROSITE" id="PS50928">
    <property type="entry name" value="ABC_TM1"/>
    <property type="match status" value="1"/>
</dbReference>
<evidence type="ECO:0000256" key="7">
    <source>
        <dbReference type="ARBA" id="ARBA00023136"/>
    </source>
</evidence>
<evidence type="ECO:0000256" key="8">
    <source>
        <dbReference type="ARBA" id="ARBA00025323"/>
    </source>
</evidence>
<evidence type="ECO:0000256" key="6">
    <source>
        <dbReference type="ARBA" id="ARBA00023032"/>
    </source>
</evidence>
<feature type="transmembrane region" description="Helical" evidence="9">
    <location>
        <begin position="6"/>
        <end position="30"/>
    </location>
</feature>
<evidence type="ECO:0000256" key="5">
    <source>
        <dbReference type="ARBA" id="ARBA00022989"/>
    </source>
</evidence>
<organism evidence="11 12">
    <name type="scientific">Caldisericum exile</name>
    <dbReference type="NCBI Taxonomy" id="693075"/>
    <lineage>
        <taxon>Bacteria</taxon>
        <taxon>Pseudomonadati</taxon>
        <taxon>Caldisericota/Cryosericota group</taxon>
        <taxon>Caldisericota</taxon>
        <taxon>Caldisericia</taxon>
        <taxon>Caldisericales</taxon>
        <taxon>Caldisericaceae</taxon>
        <taxon>Caldisericum</taxon>
    </lineage>
</organism>
<proteinExistence type="inferred from homology"/>
<dbReference type="Pfam" id="PF00528">
    <property type="entry name" value="BPD_transp_1"/>
    <property type="match status" value="1"/>
</dbReference>
<dbReference type="CDD" id="cd06261">
    <property type="entry name" value="TM_PBP2"/>
    <property type="match status" value="1"/>
</dbReference>
<sequence length="259" mass="28827">MRKFDSIAQIFLIVFVIIVVSGVSSLFLRVNPYILLKTFKSKEFLFSLKFSLLTSSISLLISLLFSIPIAYVLSKNDFLGKEIIKDIMDIPIFLPPLVLGLAYLILFGGKVGSLFEKIGIQFLFSPLGVVFAQFIVITPYVERNIEVVFSKISKRYEFIGKSMGLSDFEVFKKIIIPLAKDGIFTGLITGWSRAIAEFGATLMIAGATKMRTETFPIAIFLGIASGDMDFAVSTGVLMIIISFLILFMVRGAFERNVSY</sequence>
<keyword evidence="5 9" id="KW-1133">Transmembrane helix</keyword>
<evidence type="ECO:0000256" key="9">
    <source>
        <dbReference type="RuleBase" id="RU363032"/>
    </source>
</evidence>
<comment type="similarity">
    <text evidence="9">Belongs to the binding-protein-dependent transport system permease family.</text>
</comment>
<feature type="transmembrane region" description="Helical" evidence="9">
    <location>
        <begin position="93"/>
        <end position="115"/>
    </location>
</feature>
<dbReference type="InterPro" id="IPR035906">
    <property type="entry name" value="MetI-like_sf"/>
</dbReference>
<evidence type="ECO:0000313" key="12">
    <source>
        <dbReference type="Proteomes" id="UP000237040"/>
    </source>
</evidence>
<comment type="caution">
    <text evidence="11">The sequence shown here is derived from an EMBL/GenBank/DDBJ whole genome shotgun (WGS) entry which is preliminary data.</text>
</comment>
<comment type="subcellular location">
    <subcellularLocation>
        <location evidence="1 9">Cell membrane</location>
        <topology evidence="1 9">Multi-pass membrane protein</topology>
    </subcellularLocation>
</comment>
<evidence type="ECO:0000256" key="4">
    <source>
        <dbReference type="ARBA" id="ARBA00022692"/>
    </source>
</evidence>
<keyword evidence="3 9" id="KW-0813">Transport</keyword>
<dbReference type="EMBL" id="PNIL01000003">
    <property type="protein sequence ID" value="PMP68928.1"/>
    <property type="molecule type" value="Genomic_DNA"/>
</dbReference>
<evidence type="ECO:0000313" key="11">
    <source>
        <dbReference type="EMBL" id="PMP68928.1"/>
    </source>
</evidence>
<evidence type="ECO:0000259" key="10">
    <source>
        <dbReference type="PROSITE" id="PS50928"/>
    </source>
</evidence>
<accession>A0A2J6WG11</accession>
<reference evidence="11 12" key="1">
    <citation type="submission" date="2018-01" db="EMBL/GenBank/DDBJ databases">
        <title>Metagenomic assembled genomes from two thermal pools in the Uzon Caldera, Kamchatka, Russia.</title>
        <authorList>
            <person name="Wilkins L."/>
            <person name="Ettinger C."/>
        </authorList>
    </citation>
    <scope>NUCLEOTIDE SEQUENCE [LARGE SCALE GENOMIC DNA]</scope>
    <source>
        <strain evidence="11">ZAV-07</strain>
    </source>
</reference>
<dbReference type="GO" id="GO:0015419">
    <property type="term" value="F:ABC-type sulfate transporter activity"/>
    <property type="evidence" value="ECO:0007669"/>
    <property type="project" value="InterPro"/>
</dbReference>
<name>A0A2J6WG11_9BACT</name>
<feature type="transmembrane region" description="Helical" evidence="9">
    <location>
        <begin position="122"/>
        <end position="141"/>
    </location>
</feature>
<dbReference type="PANTHER" id="PTHR30406">
    <property type="entry name" value="SULFATE TRANSPORT SYSTEM PERMEASE PROTEIN"/>
    <property type="match status" value="1"/>
</dbReference>
<dbReference type="InterPro" id="IPR005667">
    <property type="entry name" value="Sulph_transpt2"/>
</dbReference>
<comment type="subunit">
    <text evidence="2">The complex is composed of two ATP-binding proteins (CysA), two transmembrane proteins (CysT and CysW) and a solute-binding protein (CysP).</text>
</comment>
<keyword evidence="7 9" id="KW-0472">Membrane</keyword>
<evidence type="ECO:0000256" key="3">
    <source>
        <dbReference type="ARBA" id="ARBA00022448"/>
    </source>
</evidence>
<dbReference type="Gene3D" id="1.10.3720.10">
    <property type="entry name" value="MetI-like"/>
    <property type="match status" value="1"/>
</dbReference>
<dbReference type="AlphaFoldDB" id="A0A2J6WG11"/>
<gene>
    <name evidence="11" type="ORF">C0189_00205</name>
</gene>
<dbReference type="NCBIfam" id="TIGR01581">
    <property type="entry name" value="Mo_ABC_porter"/>
    <property type="match status" value="1"/>
</dbReference>
<dbReference type="InterPro" id="IPR000515">
    <property type="entry name" value="MetI-like"/>
</dbReference>
<dbReference type="InterPro" id="IPR006469">
    <property type="entry name" value="NifC_ABC_porter"/>
</dbReference>
<protein>
    <submittedName>
        <fullName evidence="11">Molybdate ABC transporter permease subunit</fullName>
    </submittedName>
</protein>
<keyword evidence="6" id="KW-0764">Sulfate transport</keyword>
<dbReference type="Proteomes" id="UP000237040">
    <property type="component" value="Unassembled WGS sequence"/>
</dbReference>
<feature type="transmembrane region" description="Helical" evidence="9">
    <location>
        <begin position="230"/>
        <end position="249"/>
    </location>
</feature>
<evidence type="ECO:0000256" key="2">
    <source>
        <dbReference type="ARBA" id="ARBA00011779"/>
    </source>
</evidence>
<keyword evidence="4 9" id="KW-0812">Transmembrane</keyword>
<comment type="function">
    <text evidence="8">Part of the ABC transporter complex CysAWTP (TC 3.A.1.6.1) involved in sulfate/thiosulfate import. Probably responsible for the translocation of the substrate across the membrane.</text>
</comment>
<feature type="domain" description="ABC transmembrane type-1" evidence="10">
    <location>
        <begin position="48"/>
        <end position="249"/>
    </location>
</feature>
<dbReference type="GO" id="GO:0005886">
    <property type="term" value="C:plasma membrane"/>
    <property type="evidence" value="ECO:0007669"/>
    <property type="project" value="UniProtKB-SubCell"/>
</dbReference>